<dbReference type="Proteomes" id="UP000017246">
    <property type="component" value="Unassembled WGS sequence"/>
</dbReference>
<evidence type="ECO:0000313" key="3">
    <source>
        <dbReference type="Proteomes" id="UP000017246"/>
    </source>
</evidence>
<organism evidence="2 3">
    <name type="scientific">Echinococcus multilocularis</name>
    <name type="common">Fox tapeworm</name>
    <dbReference type="NCBI Taxonomy" id="6211"/>
    <lineage>
        <taxon>Eukaryota</taxon>
        <taxon>Metazoa</taxon>
        <taxon>Spiralia</taxon>
        <taxon>Lophotrochozoa</taxon>
        <taxon>Platyhelminthes</taxon>
        <taxon>Cestoda</taxon>
        <taxon>Eucestoda</taxon>
        <taxon>Cyclophyllidea</taxon>
        <taxon>Taeniidae</taxon>
        <taxon>Echinococcus</taxon>
    </lineage>
</organism>
<evidence type="ECO:0000256" key="1">
    <source>
        <dbReference type="SAM" id="SignalP"/>
    </source>
</evidence>
<reference evidence="2" key="1">
    <citation type="journal article" date="2013" name="Nature">
        <title>The genomes of four tapeworm species reveal adaptations to parasitism.</title>
        <authorList>
            <person name="Tsai I.J."/>
            <person name="Zarowiecki M."/>
            <person name="Holroyd N."/>
            <person name="Garciarrubio A."/>
            <person name="Sanchez-Flores A."/>
            <person name="Brooks K.L."/>
            <person name="Tracey A."/>
            <person name="Bobes R.J."/>
            <person name="Fragoso G."/>
            <person name="Sciutto E."/>
            <person name="Aslett M."/>
            <person name="Beasley H."/>
            <person name="Bennett H.M."/>
            <person name="Cai J."/>
            <person name="Camicia F."/>
            <person name="Clark R."/>
            <person name="Cucher M."/>
            <person name="De Silva N."/>
            <person name="Day T.A."/>
            <person name="Deplazes P."/>
            <person name="Estrada K."/>
            <person name="Fernandez C."/>
            <person name="Holland P.W."/>
            <person name="Hou J."/>
            <person name="Hu S."/>
            <person name="Huckvale T."/>
            <person name="Hung S.S."/>
            <person name="Kamenetzky L."/>
            <person name="Keane J.A."/>
            <person name="Kiss F."/>
            <person name="Koziol U."/>
            <person name="Lambert O."/>
            <person name="Liu K."/>
            <person name="Luo X."/>
            <person name="Luo Y."/>
            <person name="Macchiaroli N."/>
            <person name="Nichol S."/>
            <person name="Paps J."/>
            <person name="Parkinson J."/>
            <person name="Pouchkina-Stantcheva N."/>
            <person name="Riddiford N."/>
            <person name="Rosenzvit M."/>
            <person name="Salinas G."/>
            <person name="Wasmuth J.D."/>
            <person name="Zamanian M."/>
            <person name="Zheng Y."/>
            <person name="Cai X."/>
            <person name="Soberon X."/>
            <person name="Olson P.D."/>
            <person name="Laclette J.P."/>
            <person name="Brehm K."/>
            <person name="Berriman M."/>
            <person name="Garciarrubio A."/>
            <person name="Bobes R.J."/>
            <person name="Fragoso G."/>
            <person name="Sanchez-Flores A."/>
            <person name="Estrada K."/>
            <person name="Cevallos M.A."/>
            <person name="Morett E."/>
            <person name="Gonzalez V."/>
            <person name="Portillo T."/>
            <person name="Ochoa-Leyva A."/>
            <person name="Jose M.V."/>
            <person name="Sciutto E."/>
            <person name="Landa A."/>
            <person name="Jimenez L."/>
            <person name="Valdes V."/>
            <person name="Carrero J.C."/>
            <person name="Larralde C."/>
            <person name="Morales-Montor J."/>
            <person name="Limon-Lason J."/>
            <person name="Soberon X."/>
            <person name="Laclette J.P."/>
        </authorList>
    </citation>
    <scope>NUCLEOTIDE SEQUENCE [LARGE SCALE GENOMIC DNA]</scope>
</reference>
<accession>A0A0S4MNZ5</accession>
<dbReference type="AlphaFoldDB" id="A0A0S4MNZ5"/>
<sequence>MQNSITLLVLFSSPLSSSSSEADARSEMEVAIPTCRKKKLHFSRLRTLGRHPPGSEQSASPYLHSLRHAELSCASAPPPKENKILSLAILLPSPSFRSALLPTLLRSVYTRDRGNAFSCQLATPHNLKSPLLDLPPSAESFPKATQGMLT</sequence>
<keyword evidence="3" id="KW-1185">Reference proteome</keyword>
<feature type="chain" id="PRO_5006624480" description="Secreted protein" evidence="1">
    <location>
        <begin position="20"/>
        <end position="150"/>
    </location>
</feature>
<evidence type="ECO:0008006" key="4">
    <source>
        <dbReference type="Google" id="ProtNLM"/>
    </source>
</evidence>
<keyword evidence="1" id="KW-0732">Signal</keyword>
<reference evidence="2" key="2">
    <citation type="submission" date="2015-11" db="EMBL/GenBank/DDBJ databases">
        <authorList>
            <person name="Zhang Y."/>
            <person name="Guo Z."/>
        </authorList>
    </citation>
    <scope>NUCLEOTIDE SEQUENCE</scope>
</reference>
<name>A0A0S4MNZ5_ECHMU</name>
<evidence type="ECO:0000313" key="2">
    <source>
        <dbReference type="EMBL" id="CUT99780.1"/>
    </source>
</evidence>
<proteinExistence type="predicted"/>
<dbReference type="EMBL" id="LN902848">
    <property type="protein sequence ID" value="CUT99780.1"/>
    <property type="molecule type" value="Genomic_DNA"/>
</dbReference>
<feature type="signal peptide" evidence="1">
    <location>
        <begin position="1"/>
        <end position="19"/>
    </location>
</feature>
<protein>
    <recommendedName>
        <fullName evidence="4">Secreted protein</fullName>
    </recommendedName>
</protein>